<organism evidence="1 2">
    <name type="scientific">Paragonimus westermani</name>
    <dbReference type="NCBI Taxonomy" id="34504"/>
    <lineage>
        <taxon>Eukaryota</taxon>
        <taxon>Metazoa</taxon>
        <taxon>Spiralia</taxon>
        <taxon>Lophotrochozoa</taxon>
        <taxon>Platyhelminthes</taxon>
        <taxon>Trematoda</taxon>
        <taxon>Digenea</taxon>
        <taxon>Plagiorchiida</taxon>
        <taxon>Troglotremata</taxon>
        <taxon>Troglotrematidae</taxon>
        <taxon>Paragonimus</taxon>
    </lineage>
</organism>
<evidence type="ECO:0000313" key="2">
    <source>
        <dbReference type="Proteomes" id="UP000324629"/>
    </source>
</evidence>
<gene>
    <name evidence="1" type="ORF">DEA37_0001746</name>
</gene>
<dbReference type="AlphaFoldDB" id="A0A5J4NYV5"/>
<comment type="caution">
    <text evidence="1">The sequence shown here is derived from an EMBL/GenBank/DDBJ whole genome shotgun (WGS) entry which is preliminary data.</text>
</comment>
<protein>
    <submittedName>
        <fullName evidence="1">Uncharacterized protein</fullName>
    </submittedName>
</protein>
<keyword evidence="2" id="KW-1185">Reference proteome</keyword>
<dbReference type="EMBL" id="QNGE01000346">
    <property type="protein sequence ID" value="KAA3680806.1"/>
    <property type="molecule type" value="Genomic_DNA"/>
</dbReference>
<reference evidence="1 2" key="1">
    <citation type="journal article" date="2019" name="Gigascience">
        <title>Whole-genome sequence of the oriental lung fluke Paragonimus westermani.</title>
        <authorList>
            <person name="Oey H."/>
            <person name="Zakrzewski M."/>
            <person name="Narain K."/>
            <person name="Devi K.R."/>
            <person name="Agatsuma T."/>
            <person name="Nawaratna S."/>
            <person name="Gobert G.N."/>
            <person name="Jones M.K."/>
            <person name="Ragan M.A."/>
            <person name="McManus D.P."/>
            <person name="Krause L."/>
        </authorList>
    </citation>
    <scope>NUCLEOTIDE SEQUENCE [LARGE SCALE GENOMIC DNA]</scope>
    <source>
        <strain evidence="1 2">IND2009</strain>
    </source>
</reference>
<evidence type="ECO:0000313" key="1">
    <source>
        <dbReference type="EMBL" id="KAA3680806.1"/>
    </source>
</evidence>
<name>A0A5J4NYV5_9TREM</name>
<dbReference type="Proteomes" id="UP000324629">
    <property type="component" value="Unassembled WGS sequence"/>
</dbReference>
<sequence length="231" mass="26117">MVDKHIKELLVNHRLMQNVFFNLQKTLIANCSSFAYERIQAQQTSRMNSVELVETALKEPLEDRTRSAEEYGLNVSISLEQENVASRLHEVLEGVINEYVAKLVTHTEDLIHSAFRAYGAGWKPGVVHGFLPSLCTNCSLITDKTSLHEFNQCNCPEKGNCPMNCFEQDIQTSLSDQATSIYGEDDMWTLTGSLLYALTVITTIAEKLKNFIVHRHLHQFSETLPTQALLV</sequence>
<accession>A0A5J4NYV5</accession>
<proteinExistence type="predicted"/>